<evidence type="ECO:0000313" key="6">
    <source>
        <dbReference type="EMBL" id="JAE30441.1"/>
    </source>
</evidence>
<protein>
    <recommendedName>
        <fullName evidence="5">Helicase C-terminal domain-containing protein</fullName>
    </recommendedName>
</protein>
<dbReference type="GO" id="GO:0003724">
    <property type="term" value="F:RNA helicase activity"/>
    <property type="evidence" value="ECO:0007669"/>
    <property type="project" value="TreeGrafter"/>
</dbReference>
<dbReference type="InterPro" id="IPR027417">
    <property type="entry name" value="P-loop_NTPase"/>
</dbReference>
<dbReference type="InterPro" id="IPR001650">
    <property type="entry name" value="Helicase_C-like"/>
</dbReference>
<feature type="domain" description="Helicase C-terminal" evidence="5">
    <location>
        <begin position="1"/>
        <end position="69"/>
    </location>
</feature>
<organism evidence="6">
    <name type="scientific">Arundo donax</name>
    <name type="common">Giant reed</name>
    <name type="synonym">Donax arundinaceus</name>
    <dbReference type="NCBI Taxonomy" id="35708"/>
    <lineage>
        <taxon>Eukaryota</taxon>
        <taxon>Viridiplantae</taxon>
        <taxon>Streptophyta</taxon>
        <taxon>Embryophyta</taxon>
        <taxon>Tracheophyta</taxon>
        <taxon>Spermatophyta</taxon>
        <taxon>Magnoliopsida</taxon>
        <taxon>Liliopsida</taxon>
        <taxon>Poales</taxon>
        <taxon>Poaceae</taxon>
        <taxon>PACMAD clade</taxon>
        <taxon>Arundinoideae</taxon>
        <taxon>Arundineae</taxon>
        <taxon>Arundo</taxon>
    </lineage>
</organism>
<reference evidence="6" key="2">
    <citation type="journal article" date="2015" name="Data Brief">
        <title>Shoot transcriptome of the giant reed, Arundo donax.</title>
        <authorList>
            <person name="Barrero R.A."/>
            <person name="Guerrero F.D."/>
            <person name="Moolhuijzen P."/>
            <person name="Goolsby J.A."/>
            <person name="Tidwell J."/>
            <person name="Bellgard S.E."/>
            <person name="Bellgard M.I."/>
        </authorList>
    </citation>
    <scope>NUCLEOTIDE SEQUENCE</scope>
    <source>
        <tissue evidence="6">Shoot tissue taken approximately 20 cm above the soil surface</tissue>
    </source>
</reference>
<evidence type="ECO:0000256" key="3">
    <source>
        <dbReference type="ARBA" id="ARBA00022806"/>
    </source>
</evidence>
<dbReference type="GO" id="GO:0005829">
    <property type="term" value="C:cytosol"/>
    <property type="evidence" value="ECO:0007669"/>
    <property type="project" value="TreeGrafter"/>
</dbReference>
<keyword evidence="1" id="KW-0547">Nucleotide-binding</keyword>
<keyword evidence="3" id="KW-0347">Helicase</keyword>
<proteinExistence type="predicted"/>
<dbReference type="GO" id="GO:0005524">
    <property type="term" value="F:ATP binding"/>
    <property type="evidence" value="ECO:0007669"/>
    <property type="project" value="UniProtKB-KW"/>
</dbReference>
<dbReference type="AlphaFoldDB" id="A0A0A9H6G0"/>
<dbReference type="PROSITE" id="PS51194">
    <property type="entry name" value="HELICASE_CTER"/>
    <property type="match status" value="1"/>
</dbReference>
<keyword evidence="2" id="KW-0378">Hydrolase</keyword>
<dbReference type="SUPFAM" id="SSF52540">
    <property type="entry name" value="P-loop containing nucleoside triphosphate hydrolases"/>
    <property type="match status" value="1"/>
</dbReference>
<evidence type="ECO:0000256" key="2">
    <source>
        <dbReference type="ARBA" id="ARBA00022801"/>
    </source>
</evidence>
<evidence type="ECO:0000256" key="4">
    <source>
        <dbReference type="ARBA" id="ARBA00022840"/>
    </source>
</evidence>
<dbReference type="PANTHER" id="PTHR47959:SF8">
    <property type="entry name" value="RNA HELICASE"/>
    <property type="match status" value="1"/>
</dbReference>
<sequence length="69" mass="7898">MDQEARMIHISKFRARKTMLLIVTDVAARGLDILLLDNVVNWDFPAKPKLFVHRVGRVARQGRSGPVSW</sequence>
<dbReference type="CDD" id="cd18787">
    <property type="entry name" value="SF2_C_DEAD"/>
    <property type="match status" value="1"/>
</dbReference>
<dbReference type="Pfam" id="PF00271">
    <property type="entry name" value="Helicase_C"/>
    <property type="match status" value="1"/>
</dbReference>
<dbReference type="GO" id="GO:0016787">
    <property type="term" value="F:hydrolase activity"/>
    <property type="evidence" value="ECO:0007669"/>
    <property type="project" value="UniProtKB-KW"/>
</dbReference>
<dbReference type="InterPro" id="IPR050079">
    <property type="entry name" value="DEAD_box_RNA_helicase"/>
</dbReference>
<evidence type="ECO:0000256" key="1">
    <source>
        <dbReference type="ARBA" id="ARBA00022741"/>
    </source>
</evidence>
<evidence type="ECO:0000259" key="5">
    <source>
        <dbReference type="PROSITE" id="PS51194"/>
    </source>
</evidence>
<name>A0A0A9H6G0_ARUDO</name>
<dbReference type="PANTHER" id="PTHR47959">
    <property type="entry name" value="ATP-DEPENDENT RNA HELICASE RHLE-RELATED"/>
    <property type="match status" value="1"/>
</dbReference>
<dbReference type="SMART" id="SM00490">
    <property type="entry name" value="HELICc"/>
    <property type="match status" value="1"/>
</dbReference>
<dbReference type="Gene3D" id="3.40.50.300">
    <property type="entry name" value="P-loop containing nucleotide triphosphate hydrolases"/>
    <property type="match status" value="1"/>
</dbReference>
<accession>A0A0A9H6G0</accession>
<keyword evidence="4" id="KW-0067">ATP-binding</keyword>
<reference evidence="6" key="1">
    <citation type="submission" date="2014-09" db="EMBL/GenBank/DDBJ databases">
        <authorList>
            <person name="Magalhaes I.L.F."/>
            <person name="Oliveira U."/>
            <person name="Santos F.R."/>
            <person name="Vidigal T.H.D.A."/>
            <person name="Brescovit A.D."/>
            <person name="Santos A.J."/>
        </authorList>
    </citation>
    <scope>NUCLEOTIDE SEQUENCE</scope>
    <source>
        <tissue evidence="6">Shoot tissue taken approximately 20 cm above the soil surface</tissue>
    </source>
</reference>
<dbReference type="EMBL" id="GBRH01167455">
    <property type="protein sequence ID" value="JAE30441.1"/>
    <property type="molecule type" value="Transcribed_RNA"/>
</dbReference>